<feature type="region of interest" description="Disordered" evidence="1">
    <location>
        <begin position="8"/>
        <end position="28"/>
    </location>
</feature>
<keyword evidence="3" id="KW-1185">Reference proteome</keyword>
<evidence type="ECO:0000313" key="2">
    <source>
        <dbReference type="EMBL" id="KAG6791962.1"/>
    </source>
</evidence>
<organism evidence="2 3">
    <name type="scientific">Populus tomentosa</name>
    <name type="common">Chinese white poplar</name>
    <dbReference type="NCBI Taxonomy" id="118781"/>
    <lineage>
        <taxon>Eukaryota</taxon>
        <taxon>Viridiplantae</taxon>
        <taxon>Streptophyta</taxon>
        <taxon>Embryophyta</taxon>
        <taxon>Tracheophyta</taxon>
        <taxon>Spermatophyta</taxon>
        <taxon>Magnoliopsida</taxon>
        <taxon>eudicotyledons</taxon>
        <taxon>Gunneridae</taxon>
        <taxon>Pentapetalae</taxon>
        <taxon>rosids</taxon>
        <taxon>fabids</taxon>
        <taxon>Malpighiales</taxon>
        <taxon>Salicaceae</taxon>
        <taxon>Saliceae</taxon>
        <taxon>Populus</taxon>
    </lineage>
</organism>
<evidence type="ECO:0000256" key="1">
    <source>
        <dbReference type="SAM" id="MobiDB-lite"/>
    </source>
</evidence>
<protein>
    <submittedName>
        <fullName evidence="2">Uncharacterized protein</fullName>
    </submittedName>
</protein>
<name>A0A8X8DHD0_POPTO</name>
<dbReference type="OrthoDB" id="856150at2759"/>
<sequence>MGFTYFSYNQDHDDQEKEDVPLFSESDNNHVDERRDKLGIDFFKLYPLVLSLYKEECFKTLNMHHRDDDDEDKEKEKEDSHEIACKSLIMNHDGGGSDDDGPRKIDWGYLEELINQLLDEFELAMDSDIKKLGNDFKVDVHGLHEVQLGHSEEQYILAFSRTMEADNSREGLGFKSRGEMKLLTWRGDGAEDDPRSNDCKTSVPISREVLGLDESNGSLDNEIGTEEHYSTDGEEGALL</sequence>
<dbReference type="AlphaFoldDB" id="A0A8X8DHD0"/>
<feature type="region of interest" description="Disordered" evidence="1">
    <location>
        <begin position="210"/>
        <end position="239"/>
    </location>
</feature>
<dbReference type="EMBL" id="JAAWWB010000001">
    <property type="protein sequence ID" value="KAG6791962.1"/>
    <property type="molecule type" value="Genomic_DNA"/>
</dbReference>
<dbReference type="Proteomes" id="UP000886885">
    <property type="component" value="Chromosome 1A"/>
</dbReference>
<comment type="caution">
    <text evidence="2">The sequence shown here is derived from an EMBL/GenBank/DDBJ whole genome shotgun (WGS) entry which is preliminary data.</text>
</comment>
<gene>
    <name evidence="2" type="ORF">POTOM_001098</name>
</gene>
<accession>A0A8X8DHD0</accession>
<proteinExistence type="predicted"/>
<feature type="compositionally biased region" description="Basic and acidic residues" evidence="1">
    <location>
        <begin position="10"/>
        <end position="20"/>
    </location>
</feature>
<evidence type="ECO:0000313" key="3">
    <source>
        <dbReference type="Proteomes" id="UP000886885"/>
    </source>
</evidence>
<reference evidence="2" key="1">
    <citation type="journal article" date="2020" name="bioRxiv">
        <title>Hybrid origin of Populus tomentosa Carr. identified through genome sequencing and phylogenomic analysis.</title>
        <authorList>
            <person name="An X."/>
            <person name="Gao K."/>
            <person name="Chen Z."/>
            <person name="Li J."/>
            <person name="Yang X."/>
            <person name="Yang X."/>
            <person name="Zhou J."/>
            <person name="Guo T."/>
            <person name="Zhao T."/>
            <person name="Huang S."/>
            <person name="Miao D."/>
            <person name="Khan W.U."/>
            <person name="Rao P."/>
            <person name="Ye M."/>
            <person name="Lei B."/>
            <person name="Liao W."/>
            <person name="Wang J."/>
            <person name="Ji L."/>
            <person name="Li Y."/>
            <person name="Guo B."/>
            <person name="Mustafa N.S."/>
            <person name="Li S."/>
            <person name="Yun Q."/>
            <person name="Keller S.R."/>
            <person name="Mao J."/>
            <person name="Zhang R."/>
            <person name="Strauss S.H."/>
        </authorList>
    </citation>
    <scope>NUCLEOTIDE SEQUENCE</scope>
    <source>
        <strain evidence="2">GM15</strain>
        <tissue evidence="2">Leaf</tissue>
    </source>
</reference>